<dbReference type="Gene3D" id="3.90.70.10">
    <property type="entry name" value="Cysteine proteinases"/>
    <property type="match status" value="2"/>
</dbReference>
<dbReference type="GO" id="GO:0016579">
    <property type="term" value="P:protein deubiquitination"/>
    <property type="evidence" value="ECO:0007669"/>
    <property type="project" value="TreeGrafter"/>
</dbReference>
<gene>
    <name evidence="4" type="primary">UBP15_2</name>
    <name evidence="4" type="ORF">FOZ60_008264</name>
</gene>
<dbReference type="GO" id="GO:0005634">
    <property type="term" value="C:nucleus"/>
    <property type="evidence" value="ECO:0007669"/>
    <property type="project" value="TreeGrafter"/>
</dbReference>
<dbReference type="PROSITE" id="PS50235">
    <property type="entry name" value="USP_3"/>
    <property type="match status" value="1"/>
</dbReference>
<keyword evidence="2" id="KW-0732">Signal</keyword>
<name>A0A7J6PDX5_PEROL</name>
<evidence type="ECO:0000313" key="5">
    <source>
        <dbReference type="Proteomes" id="UP000541610"/>
    </source>
</evidence>
<dbReference type="InterPro" id="IPR050164">
    <property type="entry name" value="Peptidase_C19"/>
</dbReference>
<dbReference type="GO" id="GO:0006508">
    <property type="term" value="P:proteolysis"/>
    <property type="evidence" value="ECO:0007669"/>
    <property type="project" value="UniProtKB-KW"/>
</dbReference>
<feature type="region of interest" description="Disordered" evidence="1">
    <location>
        <begin position="1419"/>
        <end position="1446"/>
    </location>
</feature>
<dbReference type="OrthoDB" id="292964at2759"/>
<protein>
    <submittedName>
        <fullName evidence="4">Ubiquitin-specific protease ubp15</fullName>
    </submittedName>
</protein>
<feature type="signal peptide" evidence="2">
    <location>
        <begin position="1"/>
        <end position="18"/>
    </location>
</feature>
<keyword evidence="4" id="KW-0378">Hydrolase</keyword>
<dbReference type="GO" id="GO:0004843">
    <property type="term" value="F:cysteine-type deubiquitinase activity"/>
    <property type="evidence" value="ECO:0007669"/>
    <property type="project" value="TreeGrafter"/>
</dbReference>
<accession>A0A7J6PDX5</accession>
<reference evidence="4 5" key="1">
    <citation type="submission" date="2020-04" db="EMBL/GenBank/DDBJ databases">
        <title>Perkinsus olseni comparative genomics.</title>
        <authorList>
            <person name="Bogema D.R."/>
        </authorList>
    </citation>
    <scope>NUCLEOTIDE SEQUENCE [LARGE SCALE GENOMIC DNA]</scope>
    <source>
        <strain evidence="4">00978-12</strain>
    </source>
</reference>
<dbReference type="PANTHER" id="PTHR24006">
    <property type="entry name" value="UBIQUITIN CARBOXYL-TERMINAL HYDROLASE"/>
    <property type="match status" value="1"/>
</dbReference>
<dbReference type="InterPro" id="IPR028889">
    <property type="entry name" value="USP"/>
</dbReference>
<organism evidence="4 5">
    <name type="scientific">Perkinsus olseni</name>
    <name type="common">Perkinsus atlanticus</name>
    <dbReference type="NCBI Taxonomy" id="32597"/>
    <lineage>
        <taxon>Eukaryota</taxon>
        <taxon>Sar</taxon>
        <taxon>Alveolata</taxon>
        <taxon>Perkinsozoa</taxon>
        <taxon>Perkinsea</taxon>
        <taxon>Perkinsida</taxon>
        <taxon>Perkinsidae</taxon>
        <taxon>Perkinsus</taxon>
    </lineage>
</organism>
<evidence type="ECO:0000256" key="1">
    <source>
        <dbReference type="SAM" id="MobiDB-lite"/>
    </source>
</evidence>
<evidence type="ECO:0000259" key="3">
    <source>
        <dbReference type="PROSITE" id="PS50235"/>
    </source>
</evidence>
<feature type="chain" id="PRO_5029736760" evidence="2">
    <location>
        <begin position="19"/>
        <end position="1446"/>
    </location>
</feature>
<dbReference type="Proteomes" id="UP000541610">
    <property type="component" value="Unassembled WGS sequence"/>
</dbReference>
<sequence>MLSSSLPIICLALALALGSTTQGGREVSHLPSFSNILVNRAIREDVLRSGVLNSSTVAYLSGLPESALASVPDTTRVLSGIHEVIFREGGYGDPLTVSEMVCPERSPRPAAFGQYVSVRFKLQLSGLRSAPAEPQVFTIRRSSSIEESYELLLAGAGAQASRRGSPADIIVESLCKMVQEDVQLGEKDGGNVHLHRQGTRVLQRSGDWKVLPLLLLDFAIVMSRARYYHQTIPFVEAQKMIDTNVSATVLMASLTLPTHPKKLNLPNANDLRVKIIVEEDMLYKVSRNGDSIQFKVEDNFLRLKSYKCPTDGPDGLKTPAQKEFAFRGGPLIFETRWLPFESLSKVGYTGFRLPPSLASSTDVVTKYIQWLYYGVSLNALQGLYERNAATQRYLTEAKDPNIFFIRNVCYYRRIRAGNLGGLAFCTMFLLVPFWQRSLCVIVLPALAFALRSSTQKSRKPSFSTVLVNKAIRDDVLQSGVLDSSTVADLSGHKESDLKMPSTTRVVSGIYEVIFEHGEYADPLTVSEMVCPDPNPRATPFEQHVTAYLFPEGLSRFKLQLSGLRGAPADAKVFTIRRSSYIEESYELLVAGANMTSLGTEANTPADIIVNSLCKMVQEDVKLSVKSGLSVHQHRQGSRVLQRPGQWETVPFVEACKVADSNISATVTVKPVTGDETLYKVSHNGDSIQFRVEDSFLRLKSYKCPTDGPDGLKTPAQKEFGFRDGPLMFDTRWLPFESLSKVGYTGFRLPPSLASSTDVVTKYIQWLPTSTVYPLLSKYNAELLDLLKGQFRPAETARVLRVIYEDFDDIVRSTTSAARLLPLISSLCAVLARVMMNRTLGRKSDLSALWLLETLSNVDPESNLGEFMMNQRLTLKNDGASLKPASFNRAMSMDDLRRQWFHIAERTALRHLPRDFDLVASDAYAYVAMSAAEGQVEYLPPGLVSLAGFQQHCEVNVYLAPWVYHDLFTPDRAIASMRILAVAMEEHICQKQRHHDIVTCRFPKPFLERAGEALVEDLPRSVSMYYESISKEDTETMVKFTGRLVRYLSCHEKPVRRGEQGMNRMKAAVALRELRFGSREAFAENIRKLYDACFDVKDMTALRLTLVRCGLEQACRAVRTLGTDQNINLLRQACGNIPSKATGDPHVSSVDGGPSRGGLLLLLKAKRFRLSWPRSRQPPPLKGKPGPTLDSLPEAYRSMASTTVLSRLPGILDDIGSGPITRAFSHIVNDLTASEPRVVNAEGLLKALGLPLDQEMDASEFLLKLLDGLSRENDGKGSSLEQMMCGETKCTTQVDCPDLTCSHSTLVSSDTYTALPVPMCDCGDLRSALTEMFGKPSIVDGEVKCGCGRATRNGVVCHEGQSCDLGHYVSYVRSSGSLEDRFMSFDDTTVHTGLRFGPIVWETAASVYMLIYKRRASYGMGEGDAEGKKEKEYDSREYHSTAASGAK</sequence>
<dbReference type="SUPFAM" id="SSF54001">
    <property type="entry name" value="Cysteine proteinases"/>
    <property type="match status" value="1"/>
</dbReference>
<comment type="caution">
    <text evidence="4">The sequence shown here is derived from an EMBL/GenBank/DDBJ whole genome shotgun (WGS) entry which is preliminary data.</text>
</comment>
<evidence type="ECO:0000256" key="2">
    <source>
        <dbReference type="SAM" id="SignalP"/>
    </source>
</evidence>
<evidence type="ECO:0000313" key="4">
    <source>
        <dbReference type="EMBL" id="KAF4694394.1"/>
    </source>
</evidence>
<dbReference type="CDD" id="cd02257">
    <property type="entry name" value="Peptidase_C19"/>
    <property type="match status" value="1"/>
</dbReference>
<keyword evidence="4" id="KW-0645">Protease</keyword>
<dbReference type="EMBL" id="JABANP010000033">
    <property type="protein sequence ID" value="KAF4694394.1"/>
    <property type="molecule type" value="Genomic_DNA"/>
</dbReference>
<dbReference type="InterPro" id="IPR038765">
    <property type="entry name" value="Papain-like_cys_pep_sf"/>
</dbReference>
<dbReference type="GO" id="GO:0005829">
    <property type="term" value="C:cytosol"/>
    <property type="evidence" value="ECO:0007669"/>
    <property type="project" value="TreeGrafter"/>
</dbReference>
<proteinExistence type="predicted"/>
<feature type="domain" description="USP" evidence="3">
    <location>
        <begin position="1186"/>
        <end position="1414"/>
    </location>
</feature>
<feature type="compositionally biased region" description="Basic and acidic residues" evidence="1">
    <location>
        <begin position="1424"/>
        <end position="1438"/>
    </location>
</feature>